<dbReference type="CDD" id="cd12797">
    <property type="entry name" value="M23_peptidase"/>
    <property type="match status" value="1"/>
</dbReference>
<feature type="region of interest" description="Disordered" evidence="1">
    <location>
        <begin position="124"/>
        <end position="216"/>
    </location>
</feature>
<name>A0A644THD1_9ZZZZ</name>
<dbReference type="InterPro" id="IPR036779">
    <property type="entry name" value="LysM_dom_sf"/>
</dbReference>
<dbReference type="AlphaFoldDB" id="A0A644THD1"/>
<dbReference type="PANTHER" id="PTHR33734:SF22">
    <property type="entry name" value="MEMBRANE-BOUND LYTIC MUREIN TRANSGLYCOSYLASE D"/>
    <property type="match status" value="1"/>
</dbReference>
<dbReference type="PANTHER" id="PTHR33734">
    <property type="entry name" value="LYSM DOMAIN-CONTAINING GPI-ANCHORED PROTEIN 2"/>
    <property type="match status" value="1"/>
</dbReference>
<dbReference type="CDD" id="cd00118">
    <property type="entry name" value="LysM"/>
    <property type="match status" value="2"/>
</dbReference>
<protein>
    <recommendedName>
        <fullName evidence="2">LysM domain-containing protein</fullName>
    </recommendedName>
</protein>
<dbReference type="SUPFAM" id="SSF51261">
    <property type="entry name" value="Duplicated hybrid motif"/>
    <property type="match status" value="1"/>
</dbReference>
<proteinExistence type="predicted"/>
<dbReference type="PROSITE" id="PS51782">
    <property type="entry name" value="LYSM"/>
    <property type="match status" value="2"/>
</dbReference>
<dbReference type="EMBL" id="VSSQ01000030">
    <property type="protein sequence ID" value="MPL65837.1"/>
    <property type="molecule type" value="Genomic_DNA"/>
</dbReference>
<dbReference type="InterPro" id="IPR016047">
    <property type="entry name" value="M23ase_b-sheet_dom"/>
</dbReference>
<dbReference type="Pfam" id="PF01476">
    <property type="entry name" value="LysM"/>
    <property type="match status" value="2"/>
</dbReference>
<sequence length="337" mass="35635">MRRRATVCITVVFLLFSAALLAAAEGKTANHTLAKGETLYSVSRKYNIPYEALAAANNITDPTKMRIGTILIIPSVHRVAKGETLYGIARQYGVSLQELLSANKLNSSYVLKVDDILVIPGRKDGSTVDSNLIPPPQGAIVKADTPNQPTDSTAKPATSPSSSITIASFAPQSTVPQSTTPQSTASPSTTLAQQPASVSPKAQVAVPMPDPVKTQDKVVDPNLEWPARGQAMYLDGKLEGIMFKVAPGESARTIASGTVVSAGPSRGFNQVAFVQAKSGYVYVYGGNEVLYVKTGDQVNSGKEIGRIGLDAKDGSPIAYFFVFRNGQPIDPALAPRD</sequence>
<dbReference type="Gene3D" id="2.70.70.10">
    <property type="entry name" value="Glucose Permease (Domain IIA)"/>
    <property type="match status" value="1"/>
</dbReference>
<feature type="compositionally biased region" description="Low complexity" evidence="1">
    <location>
        <begin position="149"/>
        <end position="194"/>
    </location>
</feature>
<evidence type="ECO:0000313" key="3">
    <source>
        <dbReference type="EMBL" id="MPL65837.1"/>
    </source>
</evidence>
<dbReference type="InterPro" id="IPR011055">
    <property type="entry name" value="Dup_hybrid_motif"/>
</dbReference>
<feature type="domain" description="LysM" evidence="2">
    <location>
        <begin position="75"/>
        <end position="119"/>
    </location>
</feature>
<accession>A0A644THD1</accession>
<evidence type="ECO:0000256" key="1">
    <source>
        <dbReference type="SAM" id="MobiDB-lite"/>
    </source>
</evidence>
<organism evidence="3">
    <name type="scientific">bioreactor metagenome</name>
    <dbReference type="NCBI Taxonomy" id="1076179"/>
    <lineage>
        <taxon>unclassified sequences</taxon>
        <taxon>metagenomes</taxon>
        <taxon>ecological metagenomes</taxon>
    </lineage>
</organism>
<dbReference type="Gene3D" id="3.10.350.10">
    <property type="entry name" value="LysM domain"/>
    <property type="match status" value="2"/>
</dbReference>
<dbReference type="InterPro" id="IPR018392">
    <property type="entry name" value="LysM"/>
</dbReference>
<reference evidence="3" key="1">
    <citation type="submission" date="2019-08" db="EMBL/GenBank/DDBJ databases">
        <authorList>
            <person name="Kucharzyk K."/>
            <person name="Murdoch R.W."/>
            <person name="Higgins S."/>
            <person name="Loffler F."/>
        </authorList>
    </citation>
    <scope>NUCLEOTIDE SEQUENCE</scope>
</reference>
<dbReference type="Pfam" id="PF01551">
    <property type="entry name" value="Peptidase_M23"/>
    <property type="match status" value="1"/>
</dbReference>
<evidence type="ECO:0000259" key="2">
    <source>
        <dbReference type="PROSITE" id="PS51782"/>
    </source>
</evidence>
<feature type="domain" description="LysM" evidence="2">
    <location>
        <begin position="29"/>
        <end position="73"/>
    </location>
</feature>
<dbReference type="SMART" id="SM00257">
    <property type="entry name" value="LysM"/>
    <property type="match status" value="2"/>
</dbReference>
<gene>
    <name evidence="3" type="ORF">SDC9_11502</name>
</gene>
<dbReference type="SUPFAM" id="SSF54106">
    <property type="entry name" value="LysM domain"/>
    <property type="match status" value="2"/>
</dbReference>
<comment type="caution">
    <text evidence="3">The sequence shown here is derived from an EMBL/GenBank/DDBJ whole genome shotgun (WGS) entry which is preliminary data.</text>
</comment>